<feature type="region of interest" description="Disordered" evidence="1">
    <location>
        <begin position="214"/>
        <end position="233"/>
    </location>
</feature>
<proteinExistence type="predicted"/>
<keyword evidence="3" id="KW-1185">Reference proteome</keyword>
<feature type="compositionally biased region" description="Basic and acidic residues" evidence="1">
    <location>
        <begin position="15"/>
        <end position="27"/>
    </location>
</feature>
<evidence type="ECO:0000256" key="1">
    <source>
        <dbReference type="SAM" id="MobiDB-lite"/>
    </source>
</evidence>
<feature type="compositionally biased region" description="Basic and acidic residues" evidence="1">
    <location>
        <begin position="373"/>
        <end position="382"/>
    </location>
</feature>
<feature type="compositionally biased region" description="Polar residues" evidence="1">
    <location>
        <begin position="214"/>
        <end position="229"/>
    </location>
</feature>
<protein>
    <recommendedName>
        <fullName evidence="4">Flagellar hook-length control protein-like C-terminal domain-containing protein</fullName>
    </recommendedName>
</protein>
<name>A0ABM6RU44_9FIRM</name>
<sequence>MINMVPELPEVPTRQGKEGPVHKDRSPGRFAQMVRTNKAPQKKAAAFHVPVAVDVKAKRVLVKMVKEDYSARVGISHEKRPKATSNASSHPHSSKASPKTSSLSSDDTKNKHPKTKKAQDFTMSLPVPTLPLPCGGPSDANIPGHRTKEPNRLDTVAASSPMQAKTTTTPLRRESLPLHMQVTRGQKQSSDEAISMPQTPGRLIYRAQTKGGNHTVVSHGASRTVSKQEAPSGKDLTSPIVLGMESFAKHVVAKPSTFQAVHRAVNQGALEPHPAKGWVIRPIHWKGAGASSSKWLVTVPKNPEPLVITLTALHNAWKVDFQVASPNWAGTIAQAFSPGQTVTANAVPVQQVSVFLGQSSTGQSGSQSGSETQGRDGYDLVRRSPSVGAASPWGPAAMSLDGIDYRA</sequence>
<feature type="region of interest" description="Disordered" evidence="1">
    <location>
        <begin position="73"/>
        <end position="127"/>
    </location>
</feature>
<evidence type="ECO:0000313" key="2">
    <source>
        <dbReference type="EMBL" id="AUW94979.1"/>
    </source>
</evidence>
<dbReference type="Proteomes" id="UP000325292">
    <property type="component" value="Chromosome"/>
</dbReference>
<feature type="compositionally biased region" description="Low complexity" evidence="1">
    <location>
        <begin position="85"/>
        <end position="105"/>
    </location>
</feature>
<accession>A0ABM6RU44</accession>
<evidence type="ECO:0008006" key="4">
    <source>
        <dbReference type="Google" id="ProtNLM"/>
    </source>
</evidence>
<reference evidence="2 3" key="1">
    <citation type="journal article" date="2019" name="Sci. Rep.">
        <title>Sulfobacillus thermotolerans: new insights into resistance and metabolic capacities of acidophilic chemolithotrophs.</title>
        <authorList>
            <person name="Panyushkina A.E."/>
            <person name="Babenko V.V."/>
            <person name="Nikitina A.S."/>
            <person name="Selezneva O.V."/>
            <person name="Tsaplina I.A."/>
            <person name="Letarova M.A."/>
            <person name="Kostryukova E.S."/>
            <person name="Letarov A.V."/>
        </authorList>
    </citation>
    <scope>NUCLEOTIDE SEQUENCE [LARGE SCALE GENOMIC DNA]</scope>
    <source>
        <strain evidence="2 3">Kr1</strain>
    </source>
</reference>
<feature type="region of interest" description="Disordered" evidence="1">
    <location>
        <begin position="1"/>
        <end position="41"/>
    </location>
</feature>
<dbReference type="EMBL" id="CP019454">
    <property type="protein sequence ID" value="AUW94979.1"/>
    <property type="molecule type" value="Genomic_DNA"/>
</dbReference>
<gene>
    <name evidence="2" type="ORF">BXT84_14310</name>
</gene>
<organism evidence="2 3">
    <name type="scientific">Sulfobacillus thermotolerans</name>
    <dbReference type="NCBI Taxonomy" id="338644"/>
    <lineage>
        <taxon>Bacteria</taxon>
        <taxon>Bacillati</taxon>
        <taxon>Bacillota</taxon>
        <taxon>Clostridia</taxon>
        <taxon>Eubacteriales</taxon>
        <taxon>Clostridiales Family XVII. Incertae Sedis</taxon>
        <taxon>Sulfobacillus</taxon>
    </lineage>
</organism>
<evidence type="ECO:0000313" key="3">
    <source>
        <dbReference type="Proteomes" id="UP000325292"/>
    </source>
</evidence>
<feature type="region of interest" description="Disordered" evidence="1">
    <location>
        <begin position="358"/>
        <end position="398"/>
    </location>
</feature>
<feature type="compositionally biased region" description="Low complexity" evidence="1">
    <location>
        <begin position="358"/>
        <end position="372"/>
    </location>
</feature>